<dbReference type="AlphaFoldDB" id="A0A196S9P2"/>
<dbReference type="Pfam" id="PF04699">
    <property type="entry name" value="P16-Arc"/>
    <property type="match status" value="1"/>
</dbReference>
<dbReference type="STRING" id="478820.A0A196S9P2"/>
<dbReference type="InterPro" id="IPR036743">
    <property type="entry name" value="ARPC5_sf"/>
</dbReference>
<evidence type="ECO:0000313" key="6">
    <source>
        <dbReference type="Proteomes" id="UP000078348"/>
    </source>
</evidence>
<dbReference type="EMBL" id="LXWW01000320">
    <property type="protein sequence ID" value="OAO13775.1"/>
    <property type="molecule type" value="Genomic_DNA"/>
</dbReference>
<organism evidence="5 6">
    <name type="scientific">Blastocystis sp. subtype 1 (strain ATCC 50177 / NandII)</name>
    <dbReference type="NCBI Taxonomy" id="478820"/>
    <lineage>
        <taxon>Eukaryota</taxon>
        <taxon>Sar</taxon>
        <taxon>Stramenopiles</taxon>
        <taxon>Bigyra</taxon>
        <taxon>Opalozoa</taxon>
        <taxon>Opalinata</taxon>
        <taxon>Blastocystidae</taxon>
        <taxon>Blastocystis</taxon>
    </lineage>
</organism>
<evidence type="ECO:0000256" key="3">
    <source>
        <dbReference type="ARBA" id="ARBA00022490"/>
    </source>
</evidence>
<dbReference type="GO" id="GO:0030833">
    <property type="term" value="P:regulation of actin filament polymerization"/>
    <property type="evidence" value="ECO:0007669"/>
    <property type="project" value="InterPro"/>
</dbReference>
<accession>A0A196S9P2</accession>
<dbReference type="OrthoDB" id="195498at2759"/>
<keyword evidence="6" id="KW-1185">Reference proteome</keyword>
<protein>
    <recommendedName>
        <fullName evidence="7">Actin-related protein 2/3 complex subunit 5</fullName>
    </recommendedName>
</protein>
<comment type="subcellular location">
    <subcellularLocation>
        <location evidence="1">Cytoplasm</location>
        <location evidence="1">Cytoskeleton</location>
    </subcellularLocation>
</comment>
<dbReference type="Proteomes" id="UP000078348">
    <property type="component" value="Unassembled WGS sequence"/>
</dbReference>
<keyword evidence="4" id="KW-0206">Cytoskeleton</keyword>
<comment type="similarity">
    <text evidence="2">Belongs to the ARPC5 family.</text>
</comment>
<proteinExistence type="inferred from homology"/>
<dbReference type="SUPFAM" id="SSF69103">
    <property type="entry name" value="Arp2/3 complex 16 kDa subunit ARPC5"/>
    <property type="match status" value="1"/>
</dbReference>
<comment type="caution">
    <text evidence="5">The sequence shown here is derived from an EMBL/GenBank/DDBJ whole genome shotgun (WGS) entry which is preliminary data.</text>
</comment>
<dbReference type="InterPro" id="IPR006789">
    <property type="entry name" value="ARPC5"/>
</dbReference>
<dbReference type="Gene3D" id="1.25.40.190">
    <property type="entry name" value="Actin-related protein 2/3 complex subunit 5"/>
    <property type="match status" value="1"/>
</dbReference>
<gene>
    <name evidence="5" type="ORF">AV274_4450</name>
</gene>
<dbReference type="GO" id="GO:0005885">
    <property type="term" value="C:Arp2/3 protein complex"/>
    <property type="evidence" value="ECO:0007669"/>
    <property type="project" value="InterPro"/>
</dbReference>
<name>A0A196S9P2_BLAHN</name>
<evidence type="ECO:0000256" key="1">
    <source>
        <dbReference type="ARBA" id="ARBA00004245"/>
    </source>
</evidence>
<evidence type="ECO:0000256" key="2">
    <source>
        <dbReference type="ARBA" id="ARBA00006084"/>
    </source>
</evidence>
<sequence>MSVTSQVSSIKRYISDMSRVTENAPNMLDLLNRIMDSDISQIVSQLEEEEKVNVLKFIYIGLSKPESNGKLLRWFKEISESSGIGTIVRAVNSQ</sequence>
<evidence type="ECO:0000313" key="5">
    <source>
        <dbReference type="EMBL" id="OAO13775.1"/>
    </source>
</evidence>
<dbReference type="GO" id="GO:0034314">
    <property type="term" value="P:Arp2/3 complex-mediated actin nucleation"/>
    <property type="evidence" value="ECO:0007669"/>
    <property type="project" value="InterPro"/>
</dbReference>
<keyword evidence="3" id="KW-0963">Cytoplasm</keyword>
<evidence type="ECO:0008006" key="7">
    <source>
        <dbReference type="Google" id="ProtNLM"/>
    </source>
</evidence>
<reference evidence="5 6" key="1">
    <citation type="submission" date="2016-05" db="EMBL/GenBank/DDBJ databases">
        <title>Nuclear genome of Blastocystis sp. subtype 1 NandII.</title>
        <authorList>
            <person name="Gentekaki E."/>
            <person name="Curtis B."/>
            <person name="Stairs C."/>
            <person name="Eme L."/>
            <person name="Herman E."/>
            <person name="Klimes V."/>
            <person name="Arias M.C."/>
            <person name="Elias M."/>
            <person name="Hilliou F."/>
            <person name="Klute M."/>
            <person name="Malik S.-B."/>
            <person name="Pightling A."/>
            <person name="Rachubinski R."/>
            <person name="Salas D."/>
            <person name="Schlacht A."/>
            <person name="Suga H."/>
            <person name="Archibald J."/>
            <person name="Ball S.G."/>
            <person name="Clark G."/>
            <person name="Dacks J."/>
            <person name="Van Der Giezen M."/>
            <person name="Tsaousis A."/>
            <person name="Roger A."/>
        </authorList>
    </citation>
    <scope>NUCLEOTIDE SEQUENCE [LARGE SCALE GENOMIC DNA]</scope>
    <source>
        <strain evidence="6">ATCC 50177 / NandII</strain>
    </source>
</reference>
<evidence type="ECO:0000256" key="4">
    <source>
        <dbReference type="ARBA" id="ARBA00023212"/>
    </source>
</evidence>